<evidence type="ECO:0000313" key="2">
    <source>
        <dbReference type="Proteomes" id="UP000076532"/>
    </source>
</evidence>
<proteinExistence type="predicted"/>
<keyword evidence="2" id="KW-1185">Reference proteome</keyword>
<dbReference type="AlphaFoldDB" id="A0A166WMJ2"/>
<gene>
    <name evidence="1" type="ORF">FIBSPDRAFT_847069</name>
</gene>
<name>A0A166WMJ2_9AGAM</name>
<organism evidence="1 2">
    <name type="scientific">Athelia psychrophila</name>
    <dbReference type="NCBI Taxonomy" id="1759441"/>
    <lineage>
        <taxon>Eukaryota</taxon>
        <taxon>Fungi</taxon>
        <taxon>Dikarya</taxon>
        <taxon>Basidiomycota</taxon>
        <taxon>Agaricomycotina</taxon>
        <taxon>Agaricomycetes</taxon>
        <taxon>Agaricomycetidae</taxon>
        <taxon>Atheliales</taxon>
        <taxon>Atheliaceae</taxon>
        <taxon>Athelia</taxon>
    </lineage>
</organism>
<reference evidence="1 2" key="1">
    <citation type="journal article" date="2016" name="Mol. Biol. Evol.">
        <title>Comparative Genomics of Early-Diverging Mushroom-Forming Fungi Provides Insights into the Origins of Lignocellulose Decay Capabilities.</title>
        <authorList>
            <person name="Nagy L.G."/>
            <person name="Riley R."/>
            <person name="Tritt A."/>
            <person name="Adam C."/>
            <person name="Daum C."/>
            <person name="Floudas D."/>
            <person name="Sun H."/>
            <person name="Yadav J.S."/>
            <person name="Pangilinan J."/>
            <person name="Larsson K.H."/>
            <person name="Matsuura K."/>
            <person name="Barry K."/>
            <person name="Labutti K."/>
            <person name="Kuo R."/>
            <person name="Ohm R.A."/>
            <person name="Bhattacharya S.S."/>
            <person name="Shirouzu T."/>
            <person name="Yoshinaga Y."/>
            <person name="Martin F.M."/>
            <person name="Grigoriev I.V."/>
            <person name="Hibbett D.S."/>
        </authorList>
    </citation>
    <scope>NUCLEOTIDE SEQUENCE [LARGE SCALE GENOMIC DNA]</scope>
    <source>
        <strain evidence="1 2">CBS 109695</strain>
    </source>
</reference>
<dbReference type="EMBL" id="KV417481">
    <property type="protein sequence ID" value="KZP33907.1"/>
    <property type="molecule type" value="Genomic_DNA"/>
</dbReference>
<protein>
    <submittedName>
        <fullName evidence="1">Uncharacterized protein</fullName>
    </submittedName>
</protein>
<evidence type="ECO:0000313" key="1">
    <source>
        <dbReference type="EMBL" id="KZP33907.1"/>
    </source>
</evidence>
<sequence length="53" mass="5874">MGIASQFLITPTTNLRRGPLRVHSGKLPPLFLLLCCRLVSDPRNPINCSSQLQ</sequence>
<accession>A0A166WMJ2</accession>
<dbReference type="Proteomes" id="UP000076532">
    <property type="component" value="Unassembled WGS sequence"/>
</dbReference>